<dbReference type="InterPro" id="IPR049945">
    <property type="entry name" value="AAA_22"/>
</dbReference>
<dbReference type="Pfam" id="PF13401">
    <property type="entry name" value="AAA_22"/>
    <property type="match status" value="1"/>
</dbReference>
<reference evidence="3 4" key="2">
    <citation type="journal article" date="2015" name="J. Bacteriol.">
        <title>Genomic, proteomic, and biochemical analysis of the organohalide respiratory pathway in Desulfitobacterium dehalogenans.</title>
        <authorList>
            <person name="Kruse T."/>
            <person name="van de Pas B.A."/>
            <person name="Atteia A."/>
            <person name="Krab K."/>
            <person name="Hagen W.R."/>
            <person name="Goodwin L."/>
            <person name="Chain P."/>
            <person name="Boeren S."/>
            <person name="Maphosa F."/>
            <person name="Schraa G."/>
            <person name="de Vos W.M."/>
            <person name="van der Oost J."/>
            <person name="Smidt H."/>
            <person name="Stams A.J."/>
        </authorList>
    </citation>
    <scope>NUCLEOTIDE SEQUENCE [LARGE SCALE GENOMIC DNA]</scope>
    <source>
        <strain evidence="4">ATCC 51507 / DSM 9161 / JW/IU-DC1</strain>
    </source>
</reference>
<evidence type="ECO:0000313" key="3">
    <source>
        <dbReference type="EMBL" id="AFM02254.1"/>
    </source>
</evidence>
<dbReference type="STRING" id="756499.Desde_3991"/>
<dbReference type="OrthoDB" id="9086539at2"/>
<evidence type="ECO:0000256" key="1">
    <source>
        <dbReference type="SAM" id="MobiDB-lite"/>
    </source>
</evidence>
<dbReference type="EMBL" id="CP003348">
    <property type="protein sequence ID" value="AFM02254.1"/>
    <property type="molecule type" value="Genomic_DNA"/>
</dbReference>
<dbReference type="GO" id="GO:0016887">
    <property type="term" value="F:ATP hydrolysis activity"/>
    <property type="evidence" value="ECO:0007669"/>
    <property type="project" value="InterPro"/>
</dbReference>
<accession>I4AE69</accession>
<dbReference type="RefSeq" id="WP_014795725.1">
    <property type="nucleotide sequence ID" value="NC_018017.1"/>
</dbReference>
<proteinExistence type="predicted"/>
<feature type="region of interest" description="Disordered" evidence="1">
    <location>
        <begin position="358"/>
        <end position="389"/>
    </location>
</feature>
<reference evidence="4" key="1">
    <citation type="submission" date="2012-06" db="EMBL/GenBank/DDBJ databases">
        <title>Complete sequence of Desulfitobacterium dehalogenans ATCC 51507.</title>
        <authorList>
            <person name="Lucas S."/>
            <person name="Han J."/>
            <person name="Lapidus A."/>
            <person name="Cheng J.-F."/>
            <person name="Goodwin L."/>
            <person name="Pitluck S."/>
            <person name="Peters L."/>
            <person name="Ovchinnikova G."/>
            <person name="Teshima H."/>
            <person name="Detter J.C."/>
            <person name="Han C."/>
            <person name="Tapia R."/>
            <person name="Land M."/>
            <person name="Hauser L."/>
            <person name="Kyrpides N."/>
            <person name="Ivanova N."/>
            <person name="Pagani I."/>
            <person name="Kruse T."/>
            <person name="de Vos W.M."/>
            <person name="Smidt H."/>
            <person name="Woyke T."/>
        </authorList>
    </citation>
    <scope>NUCLEOTIDE SEQUENCE [LARGE SCALE GENOMIC DNA]</scope>
    <source>
        <strain evidence="4">ATCC 51507 / DSM 9161 / JW/IU-DC1</strain>
    </source>
</reference>
<keyword evidence="4" id="KW-1185">Reference proteome</keyword>
<dbReference type="SUPFAM" id="SSF52540">
    <property type="entry name" value="P-loop containing nucleoside triphosphate hydrolases"/>
    <property type="match status" value="1"/>
</dbReference>
<evidence type="ECO:0000259" key="2">
    <source>
        <dbReference type="Pfam" id="PF13401"/>
    </source>
</evidence>
<dbReference type="KEGG" id="ddh:Desde_3991"/>
<gene>
    <name evidence="3" type="ordered locus">Desde_3991</name>
</gene>
<sequence>MTNESGSDWFPKHLLNKAIEERRQYFRSLKISHIFLKQAVDQSLFWIRSIGSEGIVFICGPTGVGKKELVRLVTVRIYEVAMPKLQTNKGCIPVANVEASAPEQGSFDFPRLWKEAIKELNEPLVDHKISYYDEVVMNSAGQRIILSKTKKADYRDVLRDVLKYRETSALIINEAHHMLKVASGKKVTWEVDSIKSLVNKCATPIVLVGTYELLTILEDLIDSSMDQINRRARLIEFPRYRPDSKVQVEAYGKTIKRILRQMPLVKSPENLVDQDFMYFYKYTLGCVGTLKEWLNSAYDFALLENAPTLTRKHLDETRISGHRSEGILNSIIKGEVKMKKIQSEGDLDKALCLDRGKAQKTETNHKETVKSSKALPGTRKPGRDQVGLG</sequence>
<feature type="compositionally biased region" description="Basic and acidic residues" evidence="1">
    <location>
        <begin position="358"/>
        <end position="370"/>
    </location>
</feature>
<dbReference type="AlphaFoldDB" id="I4AE69"/>
<evidence type="ECO:0000313" key="4">
    <source>
        <dbReference type="Proteomes" id="UP000006053"/>
    </source>
</evidence>
<dbReference type="HOGENOM" id="CLU_043810_0_0_9"/>
<dbReference type="eggNOG" id="COG2842">
    <property type="taxonomic scope" value="Bacteria"/>
</dbReference>
<dbReference type="InterPro" id="IPR027417">
    <property type="entry name" value="P-loop_NTPase"/>
</dbReference>
<protein>
    <recommendedName>
        <fullName evidence="2">ORC1/DEAH AAA+ ATPase domain-containing protein</fullName>
    </recommendedName>
</protein>
<name>I4AE69_DESDJ</name>
<dbReference type="Gene3D" id="3.40.50.300">
    <property type="entry name" value="P-loop containing nucleotide triphosphate hydrolases"/>
    <property type="match status" value="1"/>
</dbReference>
<organism evidence="3 4">
    <name type="scientific">Desulfitobacterium dehalogenans (strain ATCC 51507 / DSM 9161 / JW/IU-DC1)</name>
    <dbReference type="NCBI Taxonomy" id="756499"/>
    <lineage>
        <taxon>Bacteria</taxon>
        <taxon>Bacillati</taxon>
        <taxon>Bacillota</taxon>
        <taxon>Clostridia</taxon>
        <taxon>Eubacteriales</taxon>
        <taxon>Desulfitobacteriaceae</taxon>
        <taxon>Desulfitobacterium</taxon>
    </lineage>
</organism>
<feature type="domain" description="ORC1/DEAH AAA+ ATPase" evidence="2">
    <location>
        <begin position="52"/>
        <end position="217"/>
    </location>
</feature>
<dbReference type="Proteomes" id="UP000006053">
    <property type="component" value="Chromosome"/>
</dbReference>